<gene>
    <name evidence="2" type="ORF">FWILDA_LOCUS3150</name>
</gene>
<dbReference type="EMBL" id="CAMKVN010000406">
    <property type="protein sequence ID" value="CAI2167589.1"/>
    <property type="molecule type" value="Genomic_DNA"/>
</dbReference>
<keyword evidence="3" id="KW-1185">Reference proteome</keyword>
<evidence type="ECO:0000256" key="1">
    <source>
        <dbReference type="SAM" id="MobiDB-lite"/>
    </source>
</evidence>
<proteinExistence type="predicted"/>
<evidence type="ECO:0000313" key="2">
    <source>
        <dbReference type="EMBL" id="CAI2167589.1"/>
    </source>
</evidence>
<organism evidence="2 3">
    <name type="scientific">Funneliformis geosporum</name>
    <dbReference type="NCBI Taxonomy" id="1117311"/>
    <lineage>
        <taxon>Eukaryota</taxon>
        <taxon>Fungi</taxon>
        <taxon>Fungi incertae sedis</taxon>
        <taxon>Mucoromycota</taxon>
        <taxon>Glomeromycotina</taxon>
        <taxon>Glomeromycetes</taxon>
        <taxon>Glomerales</taxon>
        <taxon>Glomeraceae</taxon>
        <taxon>Funneliformis</taxon>
    </lineage>
</organism>
<reference evidence="2" key="1">
    <citation type="submission" date="2022-08" db="EMBL/GenBank/DDBJ databases">
        <authorList>
            <person name="Kallberg Y."/>
            <person name="Tangrot J."/>
            <person name="Rosling A."/>
        </authorList>
    </citation>
    <scope>NUCLEOTIDE SEQUENCE</scope>
    <source>
        <strain evidence="2">Wild A</strain>
    </source>
</reference>
<dbReference type="AlphaFoldDB" id="A0A9W4SFI9"/>
<protein>
    <submittedName>
        <fullName evidence="2">3908_t:CDS:1</fullName>
    </submittedName>
</protein>
<feature type="region of interest" description="Disordered" evidence="1">
    <location>
        <begin position="35"/>
        <end position="64"/>
    </location>
</feature>
<name>A0A9W4SFI9_9GLOM</name>
<accession>A0A9W4SFI9</accession>
<sequence>MKSDDEIIWGDDDLDRNQEDLIQNLITQMQNYVPPAHKSTYTGNSARTKRRHHAQVKRDAEKNESKDDYDLIYNSQQTINSLKAQLKEKNLNEGYELRLTAILQYMRLLEFQNSN</sequence>
<dbReference type="OrthoDB" id="2449369at2759"/>
<dbReference type="Proteomes" id="UP001153678">
    <property type="component" value="Unassembled WGS sequence"/>
</dbReference>
<evidence type="ECO:0000313" key="3">
    <source>
        <dbReference type="Proteomes" id="UP001153678"/>
    </source>
</evidence>
<comment type="caution">
    <text evidence="2">The sequence shown here is derived from an EMBL/GenBank/DDBJ whole genome shotgun (WGS) entry which is preliminary data.</text>
</comment>